<evidence type="ECO:0000256" key="1">
    <source>
        <dbReference type="SAM" id="MobiDB-lite"/>
    </source>
</evidence>
<dbReference type="EMBL" id="KZ308437">
    <property type="protein sequence ID" value="KAG8229616.1"/>
    <property type="molecule type" value="Genomic_DNA"/>
</dbReference>
<comment type="caution">
    <text evidence="3">The sequence shown here is derived from an EMBL/GenBank/DDBJ whole genome shotgun (WGS) entry which is preliminary data.</text>
</comment>
<keyword evidence="4" id="KW-1185">Reference proteome</keyword>
<protein>
    <submittedName>
        <fullName evidence="3">Uncharacterized protein</fullName>
    </submittedName>
</protein>
<organism evidence="3 4">
    <name type="scientific">Ladona fulva</name>
    <name type="common">Scarce chaser dragonfly</name>
    <name type="synonym">Libellula fulva</name>
    <dbReference type="NCBI Taxonomy" id="123851"/>
    <lineage>
        <taxon>Eukaryota</taxon>
        <taxon>Metazoa</taxon>
        <taxon>Ecdysozoa</taxon>
        <taxon>Arthropoda</taxon>
        <taxon>Hexapoda</taxon>
        <taxon>Insecta</taxon>
        <taxon>Pterygota</taxon>
        <taxon>Palaeoptera</taxon>
        <taxon>Odonata</taxon>
        <taxon>Epiprocta</taxon>
        <taxon>Anisoptera</taxon>
        <taxon>Libelluloidea</taxon>
        <taxon>Libellulidae</taxon>
        <taxon>Ladona</taxon>
    </lineage>
</organism>
<feature type="compositionally biased region" description="Polar residues" evidence="1">
    <location>
        <begin position="45"/>
        <end position="58"/>
    </location>
</feature>
<evidence type="ECO:0000313" key="3">
    <source>
        <dbReference type="EMBL" id="KAG8229616.1"/>
    </source>
</evidence>
<dbReference type="Proteomes" id="UP000792457">
    <property type="component" value="Unassembled WGS sequence"/>
</dbReference>
<gene>
    <name evidence="3" type="ORF">J437_LFUL002341</name>
</gene>
<keyword evidence="2" id="KW-1133">Transmembrane helix</keyword>
<reference evidence="3" key="1">
    <citation type="submission" date="2013-04" db="EMBL/GenBank/DDBJ databases">
        <authorList>
            <person name="Qu J."/>
            <person name="Murali S.C."/>
            <person name="Bandaranaike D."/>
            <person name="Bellair M."/>
            <person name="Blankenburg K."/>
            <person name="Chao H."/>
            <person name="Dinh H."/>
            <person name="Doddapaneni H."/>
            <person name="Downs B."/>
            <person name="Dugan-Rocha S."/>
            <person name="Elkadiri S."/>
            <person name="Gnanaolivu R.D."/>
            <person name="Hernandez B."/>
            <person name="Javaid M."/>
            <person name="Jayaseelan J.C."/>
            <person name="Lee S."/>
            <person name="Li M."/>
            <person name="Ming W."/>
            <person name="Munidasa M."/>
            <person name="Muniz J."/>
            <person name="Nguyen L."/>
            <person name="Ongeri F."/>
            <person name="Osuji N."/>
            <person name="Pu L.-L."/>
            <person name="Puazo M."/>
            <person name="Qu C."/>
            <person name="Quiroz J."/>
            <person name="Raj R."/>
            <person name="Weissenberger G."/>
            <person name="Xin Y."/>
            <person name="Zou X."/>
            <person name="Han Y."/>
            <person name="Richards S."/>
            <person name="Worley K."/>
            <person name="Muzny D."/>
            <person name="Gibbs R."/>
        </authorList>
    </citation>
    <scope>NUCLEOTIDE SEQUENCE</scope>
    <source>
        <strain evidence="3">Sampled in the wild</strain>
    </source>
</reference>
<feature type="region of interest" description="Disordered" evidence="1">
    <location>
        <begin position="44"/>
        <end position="92"/>
    </location>
</feature>
<reference evidence="3" key="2">
    <citation type="submission" date="2017-10" db="EMBL/GenBank/DDBJ databases">
        <title>Ladona fulva Genome sequencing and assembly.</title>
        <authorList>
            <person name="Murali S."/>
            <person name="Richards S."/>
            <person name="Bandaranaike D."/>
            <person name="Bellair M."/>
            <person name="Blankenburg K."/>
            <person name="Chao H."/>
            <person name="Dinh H."/>
            <person name="Doddapaneni H."/>
            <person name="Dugan-Rocha S."/>
            <person name="Elkadiri S."/>
            <person name="Gnanaolivu R."/>
            <person name="Hernandez B."/>
            <person name="Skinner E."/>
            <person name="Javaid M."/>
            <person name="Lee S."/>
            <person name="Li M."/>
            <person name="Ming W."/>
            <person name="Munidasa M."/>
            <person name="Muniz J."/>
            <person name="Nguyen L."/>
            <person name="Hughes D."/>
            <person name="Osuji N."/>
            <person name="Pu L.-L."/>
            <person name="Puazo M."/>
            <person name="Qu C."/>
            <person name="Quiroz J."/>
            <person name="Raj R."/>
            <person name="Weissenberger G."/>
            <person name="Xin Y."/>
            <person name="Zou X."/>
            <person name="Han Y."/>
            <person name="Worley K."/>
            <person name="Muzny D."/>
            <person name="Gibbs R."/>
        </authorList>
    </citation>
    <scope>NUCLEOTIDE SEQUENCE</scope>
    <source>
        <strain evidence="3">Sampled in the wild</strain>
    </source>
</reference>
<sequence length="92" mass="10710">MATFFLRFDFRTILLGTMAVGFVLVGTLHVYDYVVSLLKQHPLEQKSSPTDISTSTEEPQVVKPRRRRSRSVIPRERLETSRLRKTRSGRVY</sequence>
<feature type="compositionally biased region" description="Basic residues" evidence="1">
    <location>
        <begin position="83"/>
        <end position="92"/>
    </location>
</feature>
<name>A0A8K0K8H0_LADFU</name>
<keyword evidence="2" id="KW-0812">Transmembrane</keyword>
<keyword evidence="2" id="KW-0472">Membrane</keyword>
<feature type="transmembrane region" description="Helical" evidence="2">
    <location>
        <begin position="12"/>
        <end position="31"/>
    </location>
</feature>
<feature type="compositionally biased region" description="Basic and acidic residues" evidence="1">
    <location>
        <begin position="73"/>
        <end position="82"/>
    </location>
</feature>
<dbReference type="AlphaFoldDB" id="A0A8K0K8H0"/>
<evidence type="ECO:0000313" key="4">
    <source>
        <dbReference type="Proteomes" id="UP000792457"/>
    </source>
</evidence>
<evidence type="ECO:0000256" key="2">
    <source>
        <dbReference type="SAM" id="Phobius"/>
    </source>
</evidence>
<proteinExistence type="predicted"/>
<accession>A0A8K0K8H0</accession>